<feature type="signal peptide" evidence="1">
    <location>
        <begin position="1"/>
        <end position="24"/>
    </location>
</feature>
<dbReference type="InParanoid" id="A0A0D2WWE7"/>
<dbReference type="EMBL" id="KE346373">
    <property type="protein sequence ID" value="KJE97300.1"/>
    <property type="molecule type" value="Genomic_DNA"/>
</dbReference>
<dbReference type="PhylomeDB" id="A0A0D2WWE7"/>
<sequence length="685" mass="75268">MMHQRALVGLLACLVLSAAGPSLAGLIPGFRPPSVPLAVVDPYFSIWSPYDNLTDGWSTHWTGQVMALAGGLRIDNTAYRFLGPQGGGINAPAMQQTSVQVFPLSTVYSFTQAGVRLDVTFATPAFVDEEESMSIPLTYVTFAVRSVDGRAHTVDLYFDHTAELAVSDPSHSVVWGSLNNAPSDVILRVGTQAQNILGQTGDGVKIDWGFAYLSAPKDPQLASTLASSALARNAFAAGSSLPAVDTNQPRPCNQDWIVLALRWTGLAVPASGSVVSRFLSLSYDDVYSINYFGRLLPPLWSYTIGDISTVIQLMHRQYQTYTANIQARDQQLLAWLDKRGSDAYTTSLALAYRQTTGATKFTIDPATKEVFLFMKEISSDGDVSTVDVIFPAAPFFLALNPTLVTKLMLPVLKYGNNETSIPYNLAWAPHHLGTWPVCNIAPGQQEQMPIEESGNLLLMIAAAAQRNVSLDYLQPYWPLLQTWADFLVASLPYPGNELCTDDFEGPSPNNTNLSVKGILGIGAYSLLLGLNNDHVGAAKYFAIAQNYVQTWLTAANATDHYNLQFGLPSSWSFKYNMIYDRILNLGLFPASVMQTEEAYYAKQMKAYGIPMDSRATFTKTDWESYIAAMGTNDQFLAIYNKIYLFLHNTTPRVPFTDWYETTTSAQKGFQARPVVGGLYSRELFP</sequence>
<proteinExistence type="predicted"/>
<keyword evidence="6" id="KW-1185">Reference proteome</keyword>
<protein>
    <recommendedName>
        <fullName evidence="7">Glutaminase GtaA</fullName>
    </recommendedName>
</protein>
<organism evidence="5 6">
    <name type="scientific">Capsaspora owczarzaki (strain ATCC 30864)</name>
    <dbReference type="NCBI Taxonomy" id="595528"/>
    <lineage>
        <taxon>Eukaryota</taxon>
        <taxon>Filasterea</taxon>
        <taxon>Capsaspora</taxon>
    </lineage>
</organism>
<dbReference type="PANTHER" id="PTHR31987">
    <property type="entry name" value="GLUTAMINASE A-RELATED"/>
    <property type="match status" value="1"/>
</dbReference>
<dbReference type="Proteomes" id="UP000008743">
    <property type="component" value="Unassembled WGS sequence"/>
</dbReference>
<reference evidence="6" key="1">
    <citation type="submission" date="2011-02" db="EMBL/GenBank/DDBJ databases">
        <title>The Genome Sequence of Capsaspora owczarzaki ATCC 30864.</title>
        <authorList>
            <person name="Russ C."/>
            <person name="Cuomo C."/>
            <person name="Burger G."/>
            <person name="Gray M.W."/>
            <person name="Holland P.W.H."/>
            <person name="King N."/>
            <person name="Lang F.B.F."/>
            <person name="Roger A.J."/>
            <person name="Ruiz-Trillo I."/>
            <person name="Young S.K."/>
            <person name="Zeng Q."/>
            <person name="Gargeya S."/>
            <person name="Alvarado L."/>
            <person name="Berlin A."/>
            <person name="Chapman S.B."/>
            <person name="Chen Z."/>
            <person name="Freedman E."/>
            <person name="Gellesch M."/>
            <person name="Goldberg J."/>
            <person name="Griggs A."/>
            <person name="Gujja S."/>
            <person name="Heilman E."/>
            <person name="Heiman D."/>
            <person name="Howarth C."/>
            <person name="Mehta T."/>
            <person name="Neiman D."/>
            <person name="Pearson M."/>
            <person name="Roberts A."/>
            <person name="Saif S."/>
            <person name="Shea T."/>
            <person name="Shenoy N."/>
            <person name="Sisk P."/>
            <person name="Stolte C."/>
            <person name="Sykes S."/>
            <person name="White J."/>
            <person name="Yandava C."/>
            <person name="Haas B."/>
            <person name="Nusbaum C."/>
            <person name="Birren B."/>
        </authorList>
    </citation>
    <scope>NUCLEOTIDE SEQUENCE</scope>
    <source>
        <strain evidence="6">ATCC 30864</strain>
    </source>
</reference>
<dbReference type="PANTHER" id="PTHR31987:SF1">
    <property type="entry name" value="GLUTAMINASE A"/>
    <property type="match status" value="1"/>
</dbReference>
<dbReference type="RefSeq" id="XP_004343605.2">
    <property type="nucleotide sequence ID" value="XM_004343555.2"/>
</dbReference>
<dbReference type="AlphaFoldDB" id="A0A0D2WWE7"/>
<dbReference type="Pfam" id="PF17168">
    <property type="entry name" value="DUF5127"/>
    <property type="match status" value="1"/>
</dbReference>
<evidence type="ECO:0008006" key="7">
    <source>
        <dbReference type="Google" id="ProtNLM"/>
    </source>
</evidence>
<feature type="domain" description="Glutaminase A N-terminal" evidence="4">
    <location>
        <begin position="105"/>
        <end position="333"/>
    </location>
</feature>
<keyword evidence="1" id="KW-0732">Signal</keyword>
<evidence type="ECO:0000259" key="3">
    <source>
        <dbReference type="Pfam" id="PF16335"/>
    </source>
</evidence>
<dbReference type="eggNOG" id="ENOG502QPQS">
    <property type="taxonomic scope" value="Eukaryota"/>
</dbReference>
<feature type="domain" description="DUF4964" evidence="2">
    <location>
        <begin position="30"/>
        <end position="84"/>
    </location>
</feature>
<feature type="domain" description="Glutaminase A central" evidence="3">
    <location>
        <begin position="341"/>
        <end position="680"/>
    </location>
</feature>
<evidence type="ECO:0000313" key="5">
    <source>
        <dbReference type="EMBL" id="KJE97300.1"/>
    </source>
</evidence>
<evidence type="ECO:0000313" key="6">
    <source>
        <dbReference type="Proteomes" id="UP000008743"/>
    </source>
</evidence>
<gene>
    <name evidence="5" type="ORF">CAOG_007731</name>
</gene>
<accession>A0A0D2WWE7</accession>
<dbReference type="STRING" id="595528.A0A0D2WWE7"/>
<name>A0A0D2WWE7_CAPO3</name>
<dbReference type="InterPro" id="IPR032514">
    <property type="entry name" value="GtaA_central"/>
</dbReference>
<feature type="chain" id="PRO_5002254715" description="Glutaminase GtaA" evidence="1">
    <location>
        <begin position="25"/>
        <end position="685"/>
    </location>
</feature>
<dbReference type="Pfam" id="PF16335">
    <property type="entry name" value="GtaA_6_Hairpin"/>
    <property type="match status" value="1"/>
</dbReference>
<dbReference type="Pfam" id="PF16334">
    <property type="entry name" value="DUF4964"/>
    <property type="match status" value="1"/>
</dbReference>
<dbReference type="InterPro" id="IPR032515">
    <property type="entry name" value="DUF4964"/>
</dbReference>
<dbReference type="InterPro" id="IPR033433">
    <property type="entry name" value="GtaA_N"/>
</dbReference>
<evidence type="ECO:0000259" key="2">
    <source>
        <dbReference type="Pfam" id="PF16334"/>
    </source>
</evidence>
<dbReference type="OrthoDB" id="3918848at2759"/>
<evidence type="ECO:0000259" key="4">
    <source>
        <dbReference type="Pfam" id="PF17168"/>
    </source>
</evidence>
<evidence type="ECO:0000256" key="1">
    <source>
        <dbReference type="SAM" id="SignalP"/>
    </source>
</evidence>
<dbReference type="InterPro" id="IPR052743">
    <property type="entry name" value="Glutaminase_GtaA"/>
</dbReference>